<comment type="similarity">
    <text evidence="1">Belongs to the LIMR family.</text>
</comment>
<dbReference type="GO" id="GO:0004888">
    <property type="term" value="F:transmembrane signaling receptor activity"/>
    <property type="evidence" value="ECO:0007669"/>
    <property type="project" value="TreeGrafter"/>
</dbReference>
<feature type="transmembrane region" description="Helical" evidence="2">
    <location>
        <begin position="364"/>
        <end position="388"/>
    </location>
</feature>
<dbReference type="EMBL" id="JADGJQ010000020">
    <property type="protein sequence ID" value="KAJ3179646.1"/>
    <property type="molecule type" value="Genomic_DNA"/>
</dbReference>
<feature type="transmembrane region" description="Helical" evidence="2">
    <location>
        <begin position="319"/>
        <end position="344"/>
    </location>
</feature>
<evidence type="ECO:0000256" key="2">
    <source>
        <dbReference type="SAM" id="Phobius"/>
    </source>
</evidence>
<feature type="transmembrane region" description="Helical" evidence="2">
    <location>
        <begin position="96"/>
        <end position="120"/>
    </location>
</feature>
<dbReference type="AlphaFoldDB" id="A0AAD5TKX4"/>
<feature type="transmembrane region" description="Helical" evidence="2">
    <location>
        <begin position="175"/>
        <end position="196"/>
    </location>
</feature>
<name>A0AAD5TKX4_9FUNG</name>
<feature type="transmembrane region" description="Helical" evidence="2">
    <location>
        <begin position="202"/>
        <end position="222"/>
    </location>
</feature>
<dbReference type="InterPro" id="IPR008075">
    <property type="entry name" value="LIMR"/>
</dbReference>
<dbReference type="Proteomes" id="UP001212152">
    <property type="component" value="Unassembled WGS sequence"/>
</dbReference>
<dbReference type="Pfam" id="PF04791">
    <property type="entry name" value="LMBR1"/>
    <property type="match status" value="1"/>
</dbReference>
<dbReference type="PANTHER" id="PTHR12625:SF0">
    <property type="entry name" value="PROTEIN LILIPOD"/>
    <property type="match status" value="1"/>
</dbReference>
<dbReference type="GO" id="GO:0005886">
    <property type="term" value="C:plasma membrane"/>
    <property type="evidence" value="ECO:0007669"/>
    <property type="project" value="TreeGrafter"/>
</dbReference>
<comment type="caution">
    <text evidence="3">The sequence shown here is derived from an EMBL/GenBank/DDBJ whole genome shotgun (WGS) entry which is preliminary data.</text>
</comment>
<organism evidence="3 4">
    <name type="scientific">Geranomyces variabilis</name>
    <dbReference type="NCBI Taxonomy" id="109894"/>
    <lineage>
        <taxon>Eukaryota</taxon>
        <taxon>Fungi</taxon>
        <taxon>Fungi incertae sedis</taxon>
        <taxon>Chytridiomycota</taxon>
        <taxon>Chytridiomycota incertae sedis</taxon>
        <taxon>Chytridiomycetes</taxon>
        <taxon>Spizellomycetales</taxon>
        <taxon>Powellomycetaceae</taxon>
        <taxon>Geranomyces</taxon>
    </lineage>
</organism>
<feature type="transmembrane region" description="Helical" evidence="2">
    <location>
        <begin position="408"/>
        <end position="431"/>
    </location>
</feature>
<dbReference type="GO" id="GO:0007165">
    <property type="term" value="P:signal transduction"/>
    <property type="evidence" value="ECO:0007669"/>
    <property type="project" value="TreeGrafter"/>
</dbReference>
<feature type="transmembrane region" description="Helical" evidence="2">
    <location>
        <begin position="20"/>
        <end position="39"/>
    </location>
</feature>
<sequence>MSDSSHPQEEFYGALRENTVVMLVGLPLLGLAAATLRRYRFQPTIAKPARPPNSRRPPAGLSSSEISLHTNERLNQSVGNDQDVDADEELQGASAAALFCSIALASALGGFLLLQVTSVVRDLVAPSLVERFWHYSFISSSVSLYGLMPLAYLFMEANSTTWFAKFKESLQVASLLWTLELALVYILTRLFGVEAFMESHPWLSALNIVTSLPCGLLCGLATPRGAAALFRSVTGLALPLDHRKRISLLITERDFEILSLENRQHVLQNTAKTSKEQSAVQAHGVDEDLSAASQRIWTLQSEIKDLKAVREQNPIVRGLMVLMLLALGLLGWVAVMVRITASLADHVFGANVRPWDAGTSPPSWWRVSESVALGFFSIATTVGFYQLIPQLRLRPHKTPSRHMVGNIVLLLLVSMSLPLICRSLGIATLAYGPYAELPLFKNHPWAMSFYKAVTLWLLGPARTLA</sequence>
<gene>
    <name evidence="3" type="primary">LMBR1L</name>
    <name evidence="3" type="ORF">HDU87_002852</name>
</gene>
<evidence type="ECO:0000313" key="4">
    <source>
        <dbReference type="Proteomes" id="UP001212152"/>
    </source>
</evidence>
<feature type="transmembrane region" description="Helical" evidence="2">
    <location>
        <begin position="132"/>
        <end position="154"/>
    </location>
</feature>
<keyword evidence="4" id="KW-1185">Reference proteome</keyword>
<dbReference type="InterPro" id="IPR006876">
    <property type="entry name" value="LMBR1-like_membr_prot"/>
</dbReference>
<dbReference type="PANTHER" id="PTHR12625">
    <property type="entry name" value="LIPOCALIN-1 INTERACTING MEMBRANE RECEPTOR LIMR"/>
    <property type="match status" value="1"/>
</dbReference>
<evidence type="ECO:0000313" key="3">
    <source>
        <dbReference type="EMBL" id="KAJ3179646.1"/>
    </source>
</evidence>
<evidence type="ECO:0000256" key="1">
    <source>
        <dbReference type="ARBA" id="ARBA00010487"/>
    </source>
</evidence>
<keyword evidence="2" id="KW-0472">Membrane</keyword>
<reference evidence="3" key="1">
    <citation type="submission" date="2020-05" db="EMBL/GenBank/DDBJ databases">
        <title>Phylogenomic resolution of chytrid fungi.</title>
        <authorList>
            <person name="Stajich J.E."/>
            <person name="Amses K."/>
            <person name="Simmons R."/>
            <person name="Seto K."/>
            <person name="Myers J."/>
            <person name="Bonds A."/>
            <person name="Quandt C.A."/>
            <person name="Barry K."/>
            <person name="Liu P."/>
            <person name="Grigoriev I."/>
            <person name="Longcore J.E."/>
            <person name="James T.Y."/>
        </authorList>
    </citation>
    <scope>NUCLEOTIDE SEQUENCE</scope>
    <source>
        <strain evidence="3">JEL0379</strain>
    </source>
</reference>
<keyword evidence="2" id="KW-0812">Transmembrane</keyword>
<proteinExistence type="inferred from homology"/>
<accession>A0AAD5TKX4</accession>
<protein>
    <submittedName>
        <fullName evidence="3">Limb region 1 -like protein</fullName>
    </submittedName>
</protein>
<keyword evidence="2" id="KW-1133">Transmembrane helix</keyword>